<feature type="domain" description="CDC20/Fizzy WD40" evidence="9">
    <location>
        <begin position="254"/>
        <end position="542"/>
    </location>
</feature>
<evidence type="ECO:0000256" key="6">
    <source>
        <dbReference type="ARBA" id="ARBA00023306"/>
    </source>
</evidence>
<evidence type="ECO:0000256" key="3">
    <source>
        <dbReference type="ARBA" id="ARBA00022618"/>
    </source>
</evidence>
<keyword evidence="5" id="KW-0498">Mitosis</keyword>
<keyword evidence="3" id="KW-0132">Cell division</keyword>
<dbReference type="GO" id="GO:0051301">
    <property type="term" value="P:cell division"/>
    <property type="evidence" value="ECO:0007669"/>
    <property type="project" value="UniProtKB-KW"/>
</dbReference>
<keyword evidence="6" id="KW-0131">Cell cycle</keyword>
<feature type="compositionally biased region" description="Low complexity" evidence="8">
    <location>
        <begin position="56"/>
        <end position="73"/>
    </location>
</feature>
<dbReference type="InterPro" id="IPR036322">
    <property type="entry name" value="WD40_repeat_dom_sf"/>
</dbReference>
<evidence type="ECO:0000259" key="9">
    <source>
        <dbReference type="Pfam" id="PF24807"/>
    </source>
</evidence>
<sequence length="575" mass="63446">MSSNTRATTPDNNRKRASSPIRKYLNCKPSTSSPTTTTTTTTTAKKPLSSPNDNIKPPVKKNTTPKSTTSKPTELQQSRFLYLYSRKNVKSRSSTTNDKSIASTSGASTTIVTTANSKSKEFRPPSLKRSHSAISHLDTVNESWMNSPLCSNKKTCDNNNAYDRLTPGITNMPSAQAIIKSSQTILDNTGSESYQEQIAAAIGIDTTKRILSFVPEAPYSQKININKNAPQAKLNTHTSSEVKRHILSTPEKILDAPYMDDDYYLNVLDWSKSNIVAVGLGKAIYLWNADNGTIQALNYNTDDHVASVNWSGDGSYLAVGTTSGDTQIWDVQSNTKLRSMTGQNCRIGVLSWDKHLVSSGGRDGSIFHHDVRMASHTVRQLYGHADEVCGLKWRWDGQSLASGGNDNTVNIWDARSTEPTHQKRQHTGAIKALAWCPWNHNLLATGGGRDDKKIHFWNTTTGARVNTINAGAQVTSLNWSHHYKEIASTHGLPHNQVTVWSYPSLNKVIDIPAHESRILHSALSPDGQVLATAAADENLKFWRIFEADGKARLGSESSRLTMKKEVQLRRSKTLR</sequence>
<dbReference type="InterPro" id="IPR015943">
    <property type="entry name" value="WD40/YVTN_repeat-like_dom_sf"/>
</dbReference>
<proteinExistence type="inferred from homology"/>
<dbReference type="InterPro" id="IPR056150">
    <property type="entry name" value="WD40_CDC20-Fz"/>
</dbReference>
<feature type="repeat" description="WD" evidence="7">
    <location>
        <begin position="381"/>
        <end position="422"/>
    </location>
</feature>
<dbReference type="Gene3D" id="2.130.10.10">
    <property type="entry name" value="YVTN repeat-like/Quinoprotein amine dehydrogenase"/>
    <property type="match status" value="1"/>
</dbReference>
<feature type="region of interest" description="Disordered" evidence="8">
    <location>
        <begin position="1"/>
        <end position="80"/>
    </location>
</feature>
<organism evidence="10 11">
    <name type="scientific">Mucor plumbeus</name>
    <dbReference type="NCBI Taxonomy" id="97098"/>
    <lineage>
        <taxon>Eukaryota</taxon>
        <taxon>Fungi</taxon>
        <taxon>Fungi incertae sedis</taxon>
        <taxon>Mucoromycota</taxon>
        <taxon>Mucoromycotina</taxon>
        <taxon>Mucoromycetes</taxon>
        <taxon>Mucorales</taxon>
        <taxon>Mucorineae</taxon>
        <taxon>Mucoraceae</taxon>
        <taxon>Mucor</taxon>
    </lineage>
</organism>
<evidence type="ECO:0000256" key="7">
    <source>
        <dbReference type="PROSITE-ProRule" id="PRU00221"/>
    </source>
</evidence>
<dbReference type="PANTHER" id="PTHR19918:SF8">
    <property type="entry name" value="FI02843P"/>
    <property type="match status" value="1"/>
</dbReference>
<dbReference type="InterPro" id="IPR019775">
    <property type="entry name" value="WD40_repeat_CS"/>
</dbReference>
<feature type="repeat" description="WD" evidence="7">
    <location>
        <begin position="511"/>
        <end position="544"/>
    </location>
</feature>
<feature type="repeat" description="WD" evidence="7">
    <location>
        <begin position="298"/>
        <end position="339"/>
    </location>
</feature>
<evidence type="ECO:0000256" key="5">
    <source>
        <dbReference type="ARBA" id="ARBA00022776"/>
    </source>
</evidence>
<gene>
    <name evidence="10" type="ORF">INT46_005730</name>
</gene>
<dbReference type="PROSITE" id="PS50082">
    <property type="entry name" value="WD_REPEATS_2"/>
    <property type="match status" value="3"/>
</dbReference>
<dbReference type="GO" id="GO:0010997">
    <property type="term" value="F:anaphase-promoting complex binding"/>
    <property type="evidence" value="ECO:0007669"/>
    <property type="project" value="InterPro"/>
</dbReference>
<dbReference type="InterPro" id="IPR033010">
    <property type="entry name" value="Cdc20/Fizzy"/>
</dbReference>
<accession>A0A8H7QZF3</accession>
<evidence type="ECO:0000256" key="1">
    <source>
        <dbReference type="ARBA" id="ARBA00006445"/>
    </source>
</evidence>
<evidence type="ECO:0000313" key="10">
    <source>
        <dbReference type="EMBL" id="KAG2201634.1"/>
    </source>
</evidence>
<dbReference type="InterPro" id="IPR001680">
    <property type="entry name" value="WD40_rpt"/>
</dbReference>
<feature type="compositionally biased region" description="Low complexity" evidence="8">
    <location>
        <begin position="29"/>
        <end position="43"/>
    </location>
</feature>
<dbReference type="PROSITE" id="PS50294">
    <property type="entry name" value="WD_REPEATS_REGION"/>
    <property type="match status" value="2"/>
</dbReference>
<comment type="caution">
    <text evidence="10">The sequence shown here is derived from an EMBL/GenBank/DDBJ whole genome shotgun (WGS) entry which is preliminary data.</text>
</comment>
<feature type="region of interest" description="Disordered" evidence="8">
    <location>
        <begin position="89"/>
        <end position="108"/>
    </location>
</feature>
<dbReference type="GO" id="GO:1990757">
    <property type="term" value="F:ubiquitin ligase activator activity"/>
    <property type="evidence" value="ECO:0007669"/>
    <property type="project" value="TreeGrafter"/>
</dbReference>
<evidence type="ECO:0000256" key="4">
    <source>
        <dbReference type="ARBA" id="ARBA00022737"/>
    </source>
</evidence>
<reference evidence="10" key="1">
    <citation type="submission" date="2020-12" db="EMBL/GenBank/DDBJ databases">
        <title>Metabolic potential, ecology and presence of endohyphal bacteria is reflected in genomic diversity of Mucoromycotina.</title>
        <authorList>
            <person name="Muszewska A."/>
            <person name="Okrasinska A."/>
            <person name="Steczkiewicz K."/>
            <person name="Drgas O."/>
            <person name="Orlowska M."/>
            <person name="Perlinska-Lenart U."/>
            <person name="Aleksandrzak-Piekarczyk T."/>
            <person name="Szatraj K."/>
            <person name="Zielenkiewicz U."/>
            <person name="Pilsyk S."/>
            <person name="Malc E."/>
            <person name="Mieczkowski P."/>
            <person name="Kruszewska J.S."/>
            <person name="Biernat P."/>
            <person name="Pawlowska J."/>
        </authorList>
    </citation>
    <scope>NUCLEOTIDE SEQUENCE</scope>
    <source>
        <strain evidence="10">CBS 226.32</strain>
    </source>
</reference>
<keyword evidence="4" id="KW-0677">Repeat</keyword>
<dbReference type="FunFam" id="2.130.10.10:FF:000098">
    <property type="entry name" value="WD repeat-containing protein slp1"/>
    <property type="match status" value="1"/>
</dbReference>
<protein>
    <recommendedName>
        <fullName evidence="9">CDC20/Fizzy WD40 domain-containing protein</fullName>
    </recommendedName>
</protein>
<dbReference type="CDD" id="cd00200">
    <property type="entry name" value="WD40"/>
    <property type="match status" value="1"/>
</dbReference>
<keyword evidence="11" id="KW-1185">Reference proteome</keyword>
<dbReference type="EMBL" id="JAEPRC010000278">
    <property type="protein sequence ID" value="KAG2201634.1"/>
    <property type="molecule type" value="Genomic_DNA"/>
</dbReference>
<dbReference type="Proteomes" id="UP000650833">
    <property type="component" value="Unassembled WGS sequence"/>
</dbReference>
<dbReference type="OrthoDB" id="10263272at2759"/>
<name>A0A8H7QZF3_9FUNG</name>
<evidence type="ECO:0000256" key="2">
    <source>
        <dbReference type="ARBA" id="ARBA00022574"/>
    </source>
</evidence>
<dbReference type="SUPFAM" id="SSF50978">
    <property type="entry name" value="WD40 repeat-like"/>
    <property type="match status" value="1"/>
</dbReference>
<evidence type="ECO:0000313" key="11">
    <source>
        <dbReference type="Proteomes" id="UP000650833"/>
    </source>
</evidence>
<dbReference type="PROSITE" id="PS00678">
    <property type="entry name" value="WD_REPEATS_1"/>
    <property type="match status" value="1"/>
</dbReference>
<comment type="similarity">
    <text evidence="1">Belongs to the WD repeat CDC20/Fizzy family.</text>
</comment>
<evidence type="ECO:0000256" key="8">
    <source>
        <dbReference type="SAM" id="MobiDB-lite"/>
    </source>
</evidence>
<keyword evidence="2 7" id="KW-0853">WD repeat</keyword>
<dbReference type="GO" id="GO:0005680">
    <property type="term" value="C:anaphase-promoting complex"/>
    <property type="evidence" value="ECO:0007669"/>
    <property type="project" value="TreeGrafter"/>
</dbReference>
<dbReference type="GO" id="GO:0031145">
    <property type="term" value="P:anaphase-promoting complex-dependent catabolic process"/>
    <property type="evidence" value="ECO:0007669"/>
    <property type="project" value="TreeGrafter"/>
</dbReference>
<feature type="compositionally biased region" description="Polar residues" evidence="8">
    <location>
        <begin position="1"/>
        <end position="11"/>
    </location>
</feature>
<dbReference type="AlphaFoldDB" id="A0A8H7QZF3"/>
<dbReference type="Pfam" id="PF24807">
    <property type="entry name" value="WD40_CDC20-Fz"/>
    <property type="match status" value="1"/>
</dbReference>
<dbReference type="PANTHER" id="PTHR19918">
    <property type="entry name" value="CELL DIVISION CYCLE 20 CDC20 FIZZY -RELATED"/>
    <property type="match status" value="1"/>
</dbReference>
<dbReference type="GO" id="GO:1905786">
    <property type="term" value="P:positive regulation of anaphase-promoting complex-dependent catabolic process"/>
    <property type="evidence" value="ECO:0007669"/>
    <property type="project" value="TreeGrafter"/>
</dbReference>
<dbReference type="SMART" id="SM00320">
    <property type="entry name" value="WD40"/>
    <property type="match status" value="7"/>
</dbReference>